<comment type="caution">
    <text evidence="5">The sequence shown here is derived from an EMBL/GenBank/DDBJ whole genome shotgun (WGS) entry which is preliminary data.</text>
</comment>
<dbReference type="PANTHER" id="PTHR23024:SF24">
    <property type="entry name" value="ALPHA_BETA HYDROLASE FOLD-3 DOMAIN-CONTAINING PROTEIN"/>
    <property type="match status" value="1"/>
</dbReference>
<dbReference type="Gene3D" id="3.40.50.1820">
    <property type="entry name" value="alpha/beta hydrolase"/>
    <property type="match status" value="1"/>
</dbReference>
<dbReference type="EMBL" id="JACIEK010000001">
    <property type="protein sequence ID" value="MBB3996370.1"/>
    <property type="molecule type" value="Genomic_DNA"/>
</dbReference>
<dbReference type="InterPro" id="IPR029058">
    <property type="entry name" value="AB_hydrolase_fold"/>
</dbReference>
<dbReference type="SUPFAM" id="SSF53474">
    <property type="entry name" value="alpha/beta-Hydrolases"/>
    <property type="match status" value="1"/>
</dbReference>
<dbReference type="RefSeq" id="WP_183196953.1">
    <property type="nucleotide sequence ID" value="NZ_JACIEK010000001.1"/>
</dbReference>
<organism evidence="5 6">
    <name type="scientific">Aureimonas pseudogalii</name>
    <dbReference type="NCBI Taxonomy" id="1744844"/>
    <lineage>
        <taxon>Bacteria</taxon>
        <taxon>Pseudomonadati</taxon>
        <taxon>Pseudomonadota</taxon>
        <taxon>Alphaproteobacteria</taxon>
        <taxon>Hyphomicrobiales</taxon>
        <taxon>Aurantimonadaceae</taxon>
        <taxon>Aureimonas</taxon>
    </lineage>
</organism>
<dbReference type="AlphaFoldDB" id="A0A7W6E7W7"/>
<dbReference type="Pfam" id="PF07859">
    <property type="entry name" value="Abhydrolase_3"/>
    <property type="match status" value="1"/>
</dbReference>
<sequence length="378" mass="39217">MIRNTLRNATILAGMAGALALGVPAASAQTATPAPAAAASQPMAQPAPEMKSVLDELTALGAKPIGTLSVKETRTQPSPADAVMAIMKDQNIEPPAAVQAVKSRDIQIPGGAGEIAARVYTPQGEGPFPLVVYYHGGGWVIADLDTYDASPRALSAGAKAVVVSVDYRHAPEQKFPAAHEDAFAAYKWIVENSGSLNADATRIAVAGESAGGNLAANVAIMARDAKITQPIHQLLVYPVAGNDMNTPSYIENAEAQPLSKQGMMWFVENVFASKDQTSDPRLNLVGRDDLQGLPAATVINAQIDPLRSEGEALAANLKSAGVAVEQKTYSGVTHEFFGMGTVVPQAKEAMDMAGQRLAAAFAEAGTSGESTSSTKPAN</sequence>
<feature type="domain" description="Alpha/beta hydrolase fold-3" evidence="4">
    <location>
        <begin position="131"/>
        <end position="337"/>
    </location>
</feature>
<evidence type="ECO:0000256" key="3">
    <source>
        <dbReference type="SAM" id="SignalP"/>
    </source>
</evidence>
<evidence type="ECO:0000313" key="6">
    <source>
        <dbReference type="Proteomes" id="UP000542776"/>
    </source>
</evidence>
<reference evidence="5 6" key="1">
    <citation type="submission" date="2020-08" db="EMBL/GenBank/DDBJ databases">
        <title>Genomic Encyclopedia of Type Strains, Phase IV (KMG-IV): sequencing the most valuable type-strain genomes for metagenomic binning, comparative biology and taxonomic classification.</title>
        <authorList>
            <person name="Goeker M."/>
        </authorList>
    </citation>
    <scope>NUCLEOTIDE SEQUENCE [LARGE SCALE GENOMIC DNA]</scope>
    <source>
        <strain evidence="5 6">DSM 102238</strain>
    </source>
</reference>
<keyword evidence="2" id="KW-0378">Hydrolase</keyword>
<dbReference type="FunFam" id="3.40.50.1820:FF:000089">
    <property type="entry name" value="Alpha/beta hydrolase"/>
    <property type="match status" value="1"/>
</dbReference>
<keyword evidence="3" id="KW-0732">Signal</keyword>
<keyword evidence="6" id="KW-1185">Reference proteome</keyword>
<name>A0A7W6E7W7_9HYPH</name>
<dbReference type="Proteomes" id="UP000542776">
    <property type="component" value="Unassembled WGS sequence"/>
</dbReference>
<accession>A0A7W6E7W7</accession>
<evidence type="ECO:0000256" key="1">
    <source>
        <dbReference type="ARBA" id="ARBA00010515"/>
    </source>
</evidence>
<feature type="chain" id="PRO_5030862732" evidence="3">
    <location>
        <begin position="29"/>
        <end position="378"/>
    </location>
</feature>
<dbReference type="GO" id="GO:0016787">
    <property type="term" value="F:hydrolase activity"/>
    <property type="evidence" value="ECO:0007669"/>
    <property type="project" value="UniProtKB-KW"/>
</dbReference>
<protein>
    <submittedName>
        <fullName evidence="5">Acetyl esterase/lipase</fullName>
    </submittedName>
</protein>
<evidence type="ECO:0000259" key="4">
    <source>
        <dbReference type="Pfam" id="PF07859"/>
    </source>
</evidence>
<evidence type="ECO:0000313" key="5">
    <source>
        <dbReference type="EMBL" id="MBB3996370.1"/>
    </source>
</evidence>
<proteinExistence type="inferred from homology"/>
<gene>
    <name evidence="5" type="ORF">GGR04_000191</name>
</gene>
<dbReference type="InterPro" id="IPR013094">
    <property type="entry name" value="AB_hydrolase_3"/>
</dbReference>
<dbReference type="PANTHER" id="PTHR23024">
    <property type="entry name" value="ARYLACETAMIDE DEACETYLASE"/>
    <property type="match status" value="1"/>
</dbReference>
<comment type="similarity">
    <text evidence="1">Belongs to the 'GDXG' lipolytic enzyme family.</text>
</comment>
<feature type="signal peptide" evidence="3">
    <location>
        <begin position="1"/>
        <end position="28"/>
    </location>
</feature>
<dbReference type="InterPro" id="IPR050466">
    <property type="entry name" value="Carboxylest/Gibb_receptor"/>
</dbReference>
<evidence type="ECO:0000256" key="2">
    <source>
        <dbReference type="ARBA" id="ARBA00022801"/>
    </source>
</evidence>